<dbReference type="EMBL" id="UAWN01000004">
    <property type="protein sequence ID" value="SQC09025.1"/>
    <property type="molecule type" value="Genomic_DNA"/>
</dbReference>
<feature type="signal peptide" evidence="1">
    <location>
        <begin position="1"/>
        <end position="24"/>
    </location>
</feature>
<name>A0A2X3CKD1_KLEPN</name>
<evidence type="ECO:0000313" key="3">
    <source>
        <dbReference type="Proteomes" id="UP000251088"/>
    </source>
</evidence>
<keyword evidence="1" id="KW-0732">Signal</keyword>
<dbReference type="Proteomes" id="UP000251088">
    <property type="component" value="Unassembled WGS sequence"/>
</dbReference>
<organism evidence="2 3">
    <name type="scientific">Klebsiella pneumoniae</name>
    <dbReference type="NCBI Taxonomy" id="573"/>
    <lineage>
        <taxon>Bacteria</taxon>
        <taxon>Pseudomonadati</taxon>
        <taxon>Pseudomonadota</taxon>
        <taxon>Gammaproteobacteria</taxon>
        <taxon>Enterobacterales</taxon>
        <taxon>Enterobacteriaceae</taxon>
        <taxon>Klebsiella/Raoultella group</taxon>
        <taxon>Klebsiella</taxon>
        <taxon>Klebsiella pneumoniae complex</taxon>
    </lineage>
</organism>
<sequence length="48" mass="5283">MKKYSRGMASFVVMMMLSPVAAQAADGKVTFNGEVIENTCTVVNKDRR</sequence>
<accession>A0A2X3CKD1</accession>
<evidence type="ECO:0000313" key="2">
    <source>
        <dbReference type="EMBL" id="SQC09025.1"/>
    </source>
</evidence>
<gene>
    <name evidence="2" type="ORF">NCTC9128_00982</name>
</gene>
<evidence type="ECO:0000256" key="1">
    <source>
        <dbReference type="SAM" id="SignalP"/>
    </source>
</evidence>
<reference evidence="2 3" key="1">
    <citation type="submission" date="2018-06" db="EMBL/GenBank/DDBJ databases">
        <authorList>
            <consortium name="Pathogen Informatics"/>
            <person name="Doyle S."/>
        </authorList>
    </citation>
    <scope>NUCLEOTIDE SEQUENCE [LARGE SCALE GENOMIC DNA]</scope>
    <source>
        <strain evidence="2 3">NCTC9128</strain>
    </source>
</reference>
<protein>
    <submittedName>
        <fullName evidence="2">Fimbrial protein</fullName>
    </submittedName>
</protein>
<feature type="chain" id="PRO_5015931054" evidence="1">
    <location>
        <begin position="25"/>
        <end position="48"/>
    </location>
</feature>
<dbReference type="AlphaFoldDB" id="A0A2X3CKD1"/>
<proteinExistence type="predicted"/>